<dbReference type="PANTHER" id="PTHR30537">
    <property type="entry name" value="HTH-TYPE TRANSCRIPTIONAL REGULATOR"/>
    <property type="match status" value="1"/>
</dbReference>
<gene>
    <name evidence="6" type="ORF">AWB70_02966</name>
</gene>
<organism evidence="6 7">
    <name type="scientific">Caballeronia cordobensis</name>
    <name type="common">Burkholderia cordobensis</name>
    <dbReference type="NCBI Taxonomy" id="1353886"/>
    <lineage>
        <taxon>Bacteria</taxon>
        <taxon>Pseudomonadati</taxon>
        <taxon>Pseudomonadota</taxon>
        <taxon>Betaproteobacteria</taxon>
        <taxon>Burkholderiales</taxon>
        <taxon>Burkholderiaceae</taxon>
        <taxon>Caballeronia</taxon>
    </lineage>
</organism>
<dbReference type="Gene3D" id="3.40.190.290">
    <property type="match status" value="1"/>
</dbReference>
<feature type="domain" description="HTH lysR-type" evidence="5">
    <location>
        <begin position="1"/>
        <end position="59"/>
    </location>
</feature>
<keyword evidence="3" id="KW-0238">DNA-binding</keyword>
<evidence type="ECO:0000256" key="1">
    <source>
        <dbReference type="ARBA" id="ARBA00009437"/>
    </source>
</evidence>
<dbReference type="Pfam" id="PF03466">
    <property type="entry name" value="LysR_substrate"/>
    <property type="match status" value="1"/>
</dbReference>
<dbReference type="InterPro" id="IPR036390">
    <property type="entry name" value="WH_DNA-bd_sf"/>
</dbReference>
<evidence type="ECO:0000313" key="7">
    <source>
        <dbReference type="Proteomes" id="UP000054740"/>
    </source>
</evidence>
<dbReference type="Proteomes" id="UP000054740">
    <property type="component" value="Unassembled WGS sequence"/>
</dbReference>
<evidence type="ECO:0000256" key="4">
    <source>
        <dbReference type="ARBA" id="ARBA00023163"/>
    </source>
</evidence>
<evidence type="ECO:0000256" key="3">
    <source>
        <dbReference type="ARBA" id="ARBA00023125"/>
    </source>
</evidence>
<dbReference type="GO" id="GO:0003700">
    <property type="term" value="F:DNA-binding transcription factor activity"/>
    <property type="evidence" value="ECO:0007669"/>
    <property type="project" value="InterPro"/>
</dbReference>
<dbReference type="SUPFAM" id="SSF53850">
    <property type="entry name" value="Periplasmic binding protein-like II"/>
    <property type="match status" value="1"/>
</dbReference>
<evidence type="ECO:0000313" key="6">
    <source>
        <dbReference type="EMBL" id="SAL39927.1"/>
    </source>
</evidence>
<keyword evidence="4" id="KW-0804">Transcription</keyword>
<dbReference type="InterPro" id="IPR058163">
    <property type="entry name" value="LysR-type_TF_proteobact-type"/>
</dbReference>
<dbReference type="EMBL" id="FCNY02000007">
    <property type="protein sequence ID" value="SAL39927.1"/>
    <property type="molecule type" value="Genomic_DNA"/>
</dbReference>
<dbReference type="AlphaFoldDB" id="A0A158H6Z7"/>
<dbReference type="GO" id="GO:0006351">
    <property type="term" value="P:DNA-templated transcription"/>
    <property type="evidence" value="ECO:0007669"/>
    <property type="project" value="TreeGrafter"/>
</dbReference>
<dbReference type="SUPFAM" id="SSF46785">
    <property type="entry name" value="Winged helix' DNA-binding domain"/>
    <property type="match status" value="1"/>
</dbReference>
<dbReference type="GO" id="GO:0043565">
    <property type="term" value="F:sequence-specific DNA binding"/>
    <property type="evidence" value="ECO:0007669"/>
    <property type="project" value="TreeGrafter"/>
</dbReference>
<reference evidence="7" key="1">
    <citation type="submission" date="2016-01" db="EMBL/GenBank/DDBJ databases">
        <authorList>
            <person name="Peeters C."/>
        </authorList>
    </citation>
    <scope>NUCLEOTIDE SEQUENCE [LARGE SCALE GENOMIC DNA]</scope>
</reference>
<comment type="similarity">
    <text evidence="1">Belongs to the LysR transcriptional regulatory family.</text>
</comment>
<keyword evidence="2" id="KW-0805">Transcription regulation</keyword>
<protein>
    <submittedName>
        <fullName evidence="6">LysR family transcriptional regulator</fullName>
    </submittedName>
</protein>
<dbReference type="FunFam" id="1.10.10.10:FF:000001">
    <property type="entry name" value="LysR family transcriptional regulator"/>
    <property type="match status" value="1"/>
</dbReference>
<dbReference type="InterPro" id="IPR000847">
    <property type="entry name" value="LysR_HTH_N"/>
</dbReference>
<evidence type="ECO:0000256" key="2">
    <source>
        <dbReference type="ARBA" id="ARBA00023015"/>
    </source>
</evidence>
<proteinExistence type="inferred from homology"/>
<dbReference type="PROSITE" id="PS50931">
    <property type="entry name" value="HTH_LYSR"/>
    <property type="match status" value="1"/>
</dbReference>
<dbReference type="InterPro" id="IPR036388">
    <property type="entry name" value="WH-like_DNA-bd_sf"/>
</dbReference>
<dbReference type="PANTHER" id="PTHR30537:SF5">
    <property type="entry name" value="HTH-TYPE TRANSCRIPTIONAL ACTIVATOR TTDR-RELATED"/>
    <property type="match status" value="1"/>
</dbReference>
<dbReference type="Gene3D" id="1.10.10.10">
    <property type="entry name" value="Winged helix-like DNA-binding domain superfamily/Winged helix DNA-binding domain"/>
    <property type="match status" value="1"/>
</dbReference>
<dbReference type="Pfam" id="PF00126">
    <property type="entry name" value="HTH_1"/>
    <property type="match status" value="1"/>
</dbReference>
<dbReference type="InterPro" id="IPR005119">
    <property type="entry name" value="LysR_subst-bd"/>
</dbReference>
<accession>A0A158H6Z7</accession>
<evidence type="ECO:0000259" key="5">
    <source>
        <dbReference type="PROSITE" id="PS50931"/>
    </source>
</evidence>
<keyword evidence="7" id="KW-1185">Reference proteome</keyword>
<dbReference type="RefSeq" id="WP_053569008.1">
    <property type="nucleotide sequence ID" value="NZ_FCNY02000007.1"/>
</dbReference>
<sequence length="315" mass="34199">MDRLREMEVFVAIVDSGGFTSASERLGLSTAAVSRALNSLEARTGAQLLARTTRSVRPTDAGIAYLDACRQVLDAVADAEANLGAWHVKPVGTLTLSAPVLFGQRFVAPLVNAFAMRYPDVNINAVYIDRTTRLLEEGVDVAIRIGHLGDSTTFAVPLGFVRRKTYASPAYLAAHGEPMHPRELTRHACVSYTGLTQPMEWVFAERGARLPVRIQPRMIVDLAPAAIAAASDGVGITQLFSYQATPEVLDRRLRPVLTAFEPEAVPVNLLHVERRGASGKIRAFLEFVTEALRNNVHLQCAASSMLAPSGKVSRR</sequence>
<name>A0A158H6Z7_CABCO</name>